<accession>A0A0E9X0Q7</accession>
<organism evidence="1">
    <name type="scientific">Anguilla anguilla</name>
    <name type="common">European freshwater eel</name>
    <name type="synonym">Muraena anguilla</name>
    <dbReference type="NCBI Taxonomy" id="7936"/>
    <lineage>
        <taxon>Eukaryota</taxon>
        <taxon>Metazoa</taxon>
        <taxon>Chordata</taxon>
        <taxon>Craniata</taxon>
        <taxon>Vertebrata</taxon>
        <taxon>Euteleostomi</taxon>
        <taxon>Actinopterygii</taxon>
        <taxon>Neopterygii</taxon>
        <taxon>Teleostei</taxon>
        <taxon>Anguilliformes</taxon>
        <taxon>Anguillidae</taxon>
        <taxon>Anguilla</taxon>
    </lineage>
</organism>
<dbReference type="EMBL" id="GBXM01012531">
    <property type="protein sequence ID" value="JAH96046.1"/>
    <property type="molecule type" value="Transcribed_RNA"/>
</dbReference>
<proteinExistence type="predicted"/>
<sequence>MPECGSNYPAVWPPCLPQAQPNSPAQPNSWVIFSYLKNHVKRGHCMSTHAHLLWVHFQTPGPLKFYFSSSEG</sequence>
<reference evidence="1" key="1">
    <citation type="submission" date="2014-11" db="EMBL/GenBank/DDBJ databases">
        <authorList>
            <person name="Amaro Gonzalez C."/>
        </authorList>
    </citation>
    <scope>NUCLEOTIDE SEQUENCE</scope>
</reference>
<name>A0A0E9X0Q7_ANGAN</name>
<dbReference type="AlphaFoldDB" id="A0A0E9X0Q7"/>
<evidence type="ECO:0000313" key="1">
    <source>
        <dbReference type="EMBL" id="JAH96046.1"/>
    </source>
</evidence>
<protein>
    <submittedName>
        <fullName evidence="1">Uncharacterized protein</fullName>
    </submittedName>
</protein>
<reference evidence="1" key="2">
    <citation type="journal article" date="2015" name="Fish Shellfish Immunol.">
        <title>Early steps in the European eel (Anguilla anguilla)-Vibrio vulnificus interaction in the gills: Role of the RtxA13 toxin.</title>
        <authorList>
            <person name="Callol A."/>
            <person name="Pajuelo D."/>
            <person name="Ebbesson L."/>
            <person name="Teles M."/>
            <person name="MacKenzie S."/>
            <person name="Amaro C."/>
        </authorList>
    </citation>
    <scope>NUCLEOTIDE SEQUENCE</scope>
</reference>